<reference evidence="1 2" key="1">
    <citation type="submission" date="2019-03" db="EMBL/GenBank/DDBJ databases">
        <title>First draft genome of Liparis tanakae, snailfish: a comprehensive survey of snailfish specific genes.</title>
        <authorList>
            <person name="Kim W."/>
            <person name="Song I."/>
            <person name="Jeong J.-H."/>
            <person name="Kim D."/>
            <person name="Kim S."/>
            <person name="Ryu S."/>
            <person name="Song J.Y."/>
            <person name="Lee S.K."/>
        </authorList>
    </citation>
    <scope>NUCLEOTIDE SEQUENCE [LARGE SCALE GENOMIC DNA]</scope>
    <source>
        <tissue evidence="1">Muscle</tissue>
    </source>
</reference>
<dbReference type="EMBL" id="SRLO01000114">
    <property type="protein sequence ID" value="TNN74399.1"/>
    <property type="molecule type" value="Genomic_DNA"/>
</dbReference>
<dbReference type="Proteomes" id="UP000314294">
    <property type="component" value="Unassembled WGS sequence"/>
</dbReference>
<keyword evidence="2" id="KW-1185">Reference proteome</keyword>
<sequence>MNMCGKDKPRMCVGVTAHSARLIALMESPDTGVGGEMSFSLEVTEVEEEGRLHVRAETTTESNNAYWAPHHERVAATSKIVAKPLMNYLGSILAPSSTHRLRKQYPLEEISLSPKLQTASLNMDAALLSGLLALASAPDATHAGFLRSCLGG</sequence>
<gene>
    <name evidence="1" type="ORF">EYF80_015358</name>
</gene>
<name>A0A4Z2I8L3_9TELE</name>
<organism evidence="1 2">
    <name type="scientific">Liparis tanakae</name>
    <name type="common">Tanaka's snailfish</name>
    <dbReference type="NCBI Taxonomy" id="230148"/>
    <lineage>
        <taxon>Eukaryota</taxon>
        <taxon>Metazoa</taxon>
        <taxon>Chordata</taxon>
        <taxon>Craniata</taxon>
        <taxon>Vertebrata</taxon>
        <taxon>Euteleostomi</taxon>
        <taxon>Actinopterygii</taxon>
        <taxon>Neopterygii</taxon>
        <taxon>Teleostei</taxon>
        <taxon>Neoteleostei</taxon>
        <taxon>Acanthomorphata</taxon>
        <taxon>Eupercaria</taxon>
        <taxon>Perciformes</taxon>
        <taxon>Cottioidei</taxon>
        <taxon>Cottales</taxon>
        <taxon>Liparidae</taxon>
        <taxon>Liparis</taxon>
    </lineage>
</organism>
<proteinExistence type="predicted"/>
<evidence type="ECO:0000313" key="1">
    <source>
        <dbReference type="EMBL" id="TNN74399.1"/>
    </source>
</evidence>
<comment type="caution">
    <text evidence="1">The sequence shown here is derived from an EMBL/GenBank/DDBJ whole genome shotgun (WGS) entry which is preliminary data.</text>
</comment>
<dbReference type="AlphaFoldDB" id="A0A4Z2I8L3"/>
<accession>A0A4Z2I8L3</accession>
<protein>
    <submittedName>
        <fullName evidence="1">Uncharacterized protein</fullName>
    </submittedName>
</protein>
<evidence type="ECO:0000313" key="2">
    <source>
        <dbReference type="Proteomes" id="UP000314294"/>
    </source>
</evidence>